<protein>
    <submittedName>
        <fullName evidence="1">Uncharacterized protein</fullName>
    </submittedName>
</protein>
<proteinExistence type="predicted"/>
<dbReference type="Proteomes" id="UP001055879">
    <property type="component" value="Linkage Group LG13"/>
</dbReference>
<sequence length="1260" mass="142599">MGKHSSPSDTDDEDQNSPCQVCAPYHEALIDQMQLAMNKLDSFKILIKEKEQLIASLEKRVAAQSECIENQSLEISSNLCTISNLKEECESCSKESQELKTKVVYLTSELRMSENEKIDIVSQNVAYKNENQSLSNQLKEIEKKLYRIGQSHQTLNLIAPKEPKYSNTGIGYDNPYYLKKALSKVPTIYASEFLGIDKSFPEYKINWTKPIEVEDWEEDKLRRENSTKMKLPFVYDSLNASYNEEKTCFLSNDYFRSYTQAELDAKTVKTEEESLDHKVYVPPMILEKKIVQLETSFEQERGIFQKEKQDLLSQIECLTSNKEESVSDKEREYFQTEIKKLNSQLSALAAERLKEQFHKAEPQAKPTILQSEKPTLSDNSYPASDTYSCKTFLGDSSPNLSNKGKEHHVLEMDNCFDFKHASAYDPLQTNSFDVLNSSSDKVLSDEEMELSAFLNSEVCLDSDLTQFDFNPSLPSHVDFLNSSCEPPVKFYKGECSTSAPQKPFVNDSSKSKSKKRSQKKKKAGRSKRQQSSSFTSFDYKFNALLDTFGRRKEDGHVWYLDSGCSKHMTERKELLTNFTEKFCGNVRFGNDHYSPIRGYRDIVKDNLTIMKDLEVTFKAKRCSIRTEDRKEILAGMHRSNLYTIDLSSLKADKEVCLMSKASAEQSWLWHHRLSHLNFKTINKLVLGSHVKGMPDLKFEKDHLCAACEMGKMKKASHKPKVTPSTSRSLELIHMDLCGPMRVQSINHKKYVLVMVDDFSRYTWVRFLRSKDESPELIISLLKSIQVSLNLSVQAIRTDNGTEFKNQVLTGYLTSVGITHTFSVARTPQQNGVVEHRNRTLVEAARTMLSQSKLPLFLWAEAVATACYTQNRTIINKRFNKTPYEIINKRIPNINYFHAFGCTCFVLNDRDDLGKFSPKADEGVFIRYSQHAKAYRVYIKRTKTVVESVNVTFDEAADMASEHLSSEPALTGVLASGQVRSGAIQSPVDPNHASTSRAHLSDLDLLFEYFYDDLFNIKSNTMTCNKNAAQAPEVTQVTGPTDSGGPSSPDAPSSTDNDSAFPSSSPPEVPISAIPDLALNPSPAESSSAAFSTPNKELPPHRPSSLEAVQDLPPGGYVDPDTSQQTYQPLPHTTKWTRAHPLHQIIGDPKTPVQTRPTTANDCLFSSLKVWRLVPQPKNKTVIGTKWIFKNKKDENGIIVRNKARLVAKGYRQQEGIDYEETFAPVACIEAIRMFLAYAAHKNFIVFQMVVKSAFLNGVIK</sequence>
<keyword evidence="2" id="KW-1185">Reference proteome</keyword>
<evidence type="ECO:0000313" key="2">
    <source>
        <dbReference type="Proteomes" id="UP001055879"/>
    </source>
</evidence>
<reference evidence="2" key="1">
    <citation type="journal article" date="2022" name="Mol. Ecol. Resour.">
        <title>The genomes of chicory, endive, great burdock and yacon provide insights into Asteraceae palaeo-polyploidization history and plant inulin production.</title>
        <authorList>
            <person name="Fan W."/>
            <person name="Wang S."/>
            <person name="Wang H."/>
            <person name="Wang A."/>
            <person name="Jiang F."/>
            <person name="Liu H."/>
            <person name="Zhao H."/>
            <person name="Xu D."/>
            <person name="Zhang Y."/>
        </authorList>
    </citation>
    <scope>NUCLEOTIDE SEQUENCE [LARGE SCALE GENOMIC DNA]</scope>
    <source>
        <strain evidence="2">cv. Niubang</strain>
    </source>
</reference>
<accession>A0ACB8YAK8</accession>
<evidence type="ECO:0000313" key="1">
    <source>
        <dbReference type="EMBL" id="KAI3681607.1"/>
    </source>
</evidence>
<organism evidence="1 2">
    <name type="scientific">Arctium lappa</name>
    <name type="common">Greater burdock</name>
    <name type="synonym">Lappa major</name>
    <dbReference type="NCBI Taxonomy" id="4217"/>
    <lineage>
        <taxon>Eukaryota</taxon>
        <taxon>Viridiplantae</taxon>
        <taxon>Streptophyta</taxon>
        <taxon>Embryophyta</taxon>
        <taxon>Tracheophyta</taxon>
        <taxon>Spermatophyta</taxon>
        <taxon>Magnoliopsida</taxon>
        <taxon>eudicotyledons</taxon>
        <taxon>Gunneridae</taxon>
        <taxon>Pentapetalae</taxon>
        <taxon>asterids</taxon>
        <taxon>campanulids</taxon>
        <taxon>Asterales</taxon>
        <taxon>Asteraceae</taxon>
        <taxon>Carduoideae</taxon>
        <taxon>Cardueae</taxon>
        <taxon>Arctiinae</taxon>
        <taxon>Arctium</taxon>
    </lineage>
</organism>
<reference evidence="1 2" key="2">
    <citation type="journal article" date="2022" name="Mol. Ecol. Resour.">
        <title>The genomes of chicory, endive, great burdock and yacon provide insights into Asteraceae paleo-polyploidization history and plant inulin production.</title>
        <authorList>
            <person name="Fan W."/>
            <person name="Wang S."/>
            <person name="Wang H."/>
            <person name="Wang A."/>
            <person name="Jiang F."/>
            <person name="Liu H."/>
            <person name="Zhao H."/>
            <person name="Xu D."/>
            <person name="Zhang Y."/>
        </authorList>
    </citation>
    <scope>NUCLEOTIDE SEQUENCE [LARGE SCALE GENOMIC DNA]</scope>
    <source>
        <strain evidence="2">cv. Niubang</strain>
    </source>
</reference>
<dbReference type="EMBL" id="CM042059">
    <property type="protein sequence ID" value="KAI3681607.1"/>
    <property type="molecule type" value="Genomic_DNA"/>
</dbReference>
<name>A0ACB8YAK8_ARCLA</name>
<comment type="caution">
    <text evidence="1">The sequence shown here is derived from an EMBL/GenBank/DDBJ whole genome shotgun (WGS) entry which is preliminary data.</text>
</comment>
<gene>
    <name evidence="1" type="ORF">L6452_36407</name>
</gene>